<sequence length="136" mass="15926">MDHKLDFLEFDIDMGIESFQFRIMLFSVGYISKHCQRCSTCGTNARIRDHQLFRALCCDPAFVWLFFRVLDSFFDYRTRDSKRNQMMQEAHSFAISNGIGISYESVCLADDKHKTREGNVSDSDNLPIIVYFQLIQ</sequence>
<protein>
    <submittedName>
        <fullName evidence="1">Uncharacterized protein</fullName>
    </submittedName>
</protein>
<gene>
    <name evidence="1" type="ORF">Prudu_006104</name>
</gene>
<organism evidence="1">
    <name type="scientific">Prunus dulcis</name>
    <name type="common">Almond</name>
    <name type="synonym">Amygdalus dulcis</name>
    <dbReference type="NCBI Taxonomy" id="3755"/>
    <lineage>
        <taxon>Eukaryota</taxon>
        <taxon>Viridiplantae</taxon>
        <taxon>Streptophyta</taxon>
        <taxon>Embryophyta</taxon>
        <taxon>Tracheophyta</taxon>
        <taxon>Spermatophyta</taxon>
        <taxon>Magnoliopsida</taxon>
        <taxon>eudicotyledons</taxon>
        <taxon>Gunneridae</taxon>
        <taxon>Pentapetalae</taxon>
        <taxon>rosids</taxon>
        <taxon>fabids</taxon>
        <taxon>Rosales</taxon>
        <taxon>Rosaceae</taxon>
        <taxon>Amygdaloideae</taxon>
        <taxon>Amygdaleae</taxon>
        <taxon>Prunus</taxon>
    </lineage>
</organism>
<dbReference type="EMBL" id="AP019298">
    <property type="protein sequence ID" value="BBG97090.1"/>
    <property type="molecule type" value="Genomic_DNA"/>
</dbReference>
<dbReference type="AlphaFoldDB" id="A0A4Y1QZ00"/>
<reference evidence="1" key="1">
    <citation type="journal article" date="2019" name="Science">
        <title>Mutation of a bHLH transcription factor allowed almond domestication.</title>
        <authorList>
            <person name="Sanchez-Perez R."/>
            <person name="Pavan S."/>
            <person name="Mazzeo R."/>
            <person name="Moldovan C."/>
            <person name="Aiese Cigliano R."/>
            <person name="Del Cueto J."/>
            <person name="Ricciardi F."/>
            <person name="Lotti C."/>
            <person name="Ricciardi L."/>
            <person name="Dicenta F."/>
            <person name="Lopez-Marques R.L."/>
            <person name="Lindberg Moller B."/>
        </authorList>
    </citation>
    <scope>NUCLEOTIDE SEQUENCE</scope>
</reference>
<proteinExistence type="predicted"/>
<evidence type="ECO:0000313" key="1">
    <source>
        <dbReference type="EMBL" id="BBG97090.1"/>
    </source>
</evidence>
<name>A0A4Y1QZ00_PRUDU</name>
<accession>A0A4Y1QZ00</accession>